<dbReference type="InterPro" id="IPR002372">
    <property type="entry name" value="PQQ_rpt_dom"/>
</dbReference>
<dbReference type="Gene3D" id="2.40.128.630">
    <property type="match status" value="1"/>
</dbReference>
<dbReference type="PANTHER" id="PTHR34512:SF30">
    <property type="entry name" value="OUTER MEMBRANE PROTEIN ASSEMBLY FACTOR BAMB"/>
    <property type="match status" value="1"/>
</dbReference>
<proteinExistence type="predicted"/>
<gene>
    <name evidence="2" type="ORF">NDI86_02520</name>
</gene>
<dbReference type="PANTHER" id="PTHR34512">
    <property type="entry name" value="CELL SURFACE PROTEIN"/>
    <property type="match status" value="1"/>
</dbReference>
<keyword evidence="3" id="KW-1185">Reference proteome</keyword>
<organism evidence="2 3">
    <name type="scientific">Haloarcula onubensis</name>
    <dbReference type="NCBI Taxonomy" id="2950539"/>
    <lineage>
        <taxon>Archaea</taxon>
        <taxon>Methanobacteriati</taxon>
        <taxon>Methanobacteriota</taxon>
        <taxon>Stenosarchaea group</taxon>
        <taxon>Halobacteria</taxon>
        <taxon>Halobacteriales</taxon>
        <taxon>Haloarculaceae</taxon>
        <taxon>Haloarcula</taxon>
    </lineage>
</organism>
<sequence>MSEPDGRRRGSDRVVDRRGLLKLLALPVAATPLAALLVAGREDDDAVPNWLEYAASPRVRWVTEERYGAPPGVGDGRVYVGDPEGVVHALATADGSERWTVDTGLGREGSVLAAPTVAGDTVYVAARNGTLLALDPGGAERWGVETGGQVALAPVVSDDTVYVASGRTLLALDRSDGAERWRFDTGRDIALTGPPAVADGTVYVGSDETLSALSAADGTERWTRRSRGGLSSGPTVTGGTVYVGRGSDVHALSAADGTERWVTEDVSATERPAVADGRVYVTSLGGPLVALNAADGRVEWRFDAAEAMWTPPVVADGTVYVGAGDTDRVHAVDGADGSERWSFPAVGTPVVADGTVYVDAKTALFALRTD</sequence>
<dbReference type="Proteomes" id="UP001268864">
    <property type="component" value="Unassembled WGS sequence"/>
</dbReference>
<protein>
    <submittedName>
        <fullName evidence="2">PQQ-binding-like beta-propeller repeat protein</fullName>
    </submittedName>
</protein>
<name>A0ABU2FJP3_9EURY</name>
<dbReference type="SMART" id="SM00564">
    <property type="entry name" value="PQQ"/>
    <property type="match status" value="7"/>
</dbReference>
<dbReference type="InterPro" id="IPR018391">
    <property type="entry name" value="PQQ_b-propeller_rpt"/>
</dbReference>
<dbReference type="SUPFAM" id="SSF50998">
    <property type="entry name" value="Quinoprotein alcohol dehydrogenase-like"/>
    <property type="match status" value="2"/>
</dbReference>
<dbReference type="Gene3D" id="2.130.10.10">
    <property type="entry name" value="YVTN repeat-like/Quinoprotein amine dehydrogenase"/>
    <property type="match status" value="2"/>
</dbReference>
<feature type="domain" description="Pyrrolo-quinoline quinone repeat" evidence="1">
    <location>
        <begin position="128"/>
        <end position="262"/>
    </location>
</feature>
<evidence type="ECO:0000259" key="1">
    <source>
        <dbReference type="Pfam" id="PF13360"/>
    </source>
</evidence>
<dbReference type="RefSeq" id="WP_310898819.1">
    <property type="nucleotide sequence ID" value="NZ_JAMQOS010000001.1"/>
</dbReference>
<accession>A0ABU2FJP3</accession>
<dbReference type="InterPro" id="IPR011047">
    <property type="entry name" value="Quinoprotein_ADH-like_sf"/>
</dbReference>
<dbReference type="EMBL" id="JAMQOS010000001">
    <property type="protein sequence ID" value="MDS0280979.1"/>
    <property type="molecule type" value="Genomic_DNA"/>
</dbReference>
<comment type="caution">
    <text evidence="2">The sequence shown here is derived from an EMBL/GenBank/DDBJ whole genome shotgun (WGS) entry which is preliminary data.</text>
</comment>
<dbReference type="Pfam" id="PF13360">
    <property type="entry name" value="PQQ_2"/>
    <property type="match status" value="2"/>
</dbReference>
<dbReference type="InterPro" id="IPR015943">
    <property type="entry name" value="WD40/YVTN_repeat-like_dom_sf"/>
</dbReference>
<feature type="domain" description="Pyrrolo-quinoline quinone repeat" evidence="1">
    <location>
        <begin position="310"/>
        <end position="361"/>
    </location>
</feature>
<evidence type="ECO:0000313" key="2">
    <source>
        <dbReference type="EMBL" id="MDS0280979.1"/>
    </source>
</evidence>
<evidence type="ECO:0000313" key="3">
    <source>
        <dbReference type="Proteomes" id="UP001268864"/>
    </source>
</evidence>
<reference evidence="2 3" key="1">
    <citation type="submission" date="2022-06" db="EMBL/GenBank/DDBJ databases">
        <title>Halomicroarcula sp. a new haloarchaeum isolate from saline soil.</title>
        <authorList>
            <person name="Strakova D."/>
            <person name="Galisteo C."/>
            <person name="Sanchez-Porro C."/>
            <person name="Ventosa A."/>
        </authorList>
    </citation>
    <scope>NUCLEOTIDE SEQUENCE [LARGE SCALE GENOMIC DNA]</scope>
    <source>
        <strain evidence="2 3">S3CR25-11</strain>
    </source>
</reference>